<evidence type="ECO:0000313" key="2">
    <source>
        <dbReference type="EMBL" id="QHS97601.1"/>
    </source>
</evidence>
<reference evidence="2" key="1">
    <citation type="journal article" date="2020" name="Nature">
        <title>Giant virus diversity and host interactions through global metagenomics.</title>
        <authorList>
            <person name="Schulz F."/>
            <person name="Roux S."/>
            <person name="Paez-Espino D."/>
            <person name="Jungbluth S."/>
            <person name="Walsh D.A."/>
            <person name="Denef V.J."/>
            <person name="McMahon K.D."/>
            <person name="Konstantinidis K.T."/>
            <person name="Eloe-Fadrosh E.A."/>
            <person name="Kyrpides N.C."/>
            <person name="Woyke T."/>
        </authorList>
    </citation>
    <scope>NUCLEOTIDE SEQUENCE</scope>
    <source>
        <strain evidence="2">GVMAG-M-3300020182-33</strain>
    </source>
</reference>
<name>A0A6C0C0H3_9ZZZZ</name>
<dbReference type="EMBL" id="MN739300">
    <property type="protein sequence ID" value="QHS97601.1"/>
    <property type="molecule type" value="Genomic_DNA"/>
</dbReference>
<evidence type="ECO:0000256" key="1">
    <source>
        <dbReference type="SAM" id="Phobius"/>
    </source>
</evidence>
<organism evidence="2">
    <name type="scientific">viral metagenome</name>
    <dbReference type="NCBI Taxonomy" id="1070528"/>
    <lineage>
        <taxon>unclassified sequences</taxon>
        <taxon>metagenomes</taxon>
        <taxon>organismal metagenomes</taxon>
    </lineage>
</organism>
<proteinExistence type="predicted"/>
<keyword evidence="1" id="KW-0472">Membrane</keyword>
<keyword evidence="1" id="KW-1133">Transmembrane helix</keyword>
<feature type="transmembrane region" description="Helical" evidence="1">
    <location>
        <begin position="113"/>
        <end position="136"/>
    </location>
</feature>
<dbReference type="AlphaFoldDB" id="A0A6C0C0H3"/>
<keyword evidence="1" id="KW-0812">Transmembrane</keyword>
<protein>
    <submittedName>
        <fullName evidence="2">Uncharacterized protein</fullName>
    </submittedName>
</protein>
<sequence>MIMSLGFWLGGLGPGWAITAGVFDNGILVPVITNGVMDAVQKGEDIAKMQGYAQGTCNQARWALHKAEQLYYEAVKLTKDVKGMISEITPDLNRMETRNANLNAHIAEINSTFGPMLFCSIVGAVAFVVVFGFCVAARGKHLRSELDNLRGFESSLSAKQAPLETV</sequence>
<accession>A0A6C0C0H3</accession>